<proteinExistence type="predicted"/>
<evidence type="ECO:0000256" key="1">
    <source>
        <dbReference type="ARBA" id="ARBA00004651"/>
    </source>
</evidence>
<dbReference type="GO" id="GO:0005886">
    <property type="term" value="C:plasma membrane"/>
    <property type="evidence" value="ECO:0007669"/>
    <property type="project" value="UniProtKB-SubCell"/>
</dbReference>
<feature type="domain" description="Major facilitator superfamily (MFS) profile" evidence="8">
    <location>
        <begin position="9"/>
        <end position="485"/>
    </location>
</feature>
<feature type="transmembrane region" description="Helical" evidence="6">
    <location>
        <begin position="133"/>
        <end position="155"/>
    </location>
</feature>
<feature type="transmembrane region" description="Helical" evidence="6">
    <location>
        <begin position="386"/>
        <end position="409"/>
    </location>
</feature>
<dbReference type="Gene3D" id="1.20.1720.10">
    <property type="entry name" value="Multidrug resistance protein D"/>
    <property type="match status" value="1"/>
</dbReference>
<dbReference type="PANTHER" id="PTHR23501">
    <property type="entry name" value="MAJOR FACILITATOR SUPERFAMILY"/>
    <property type="match status" value="1"/>
</dbReference>
<dbReference type="PROSITE" id="PS50850">
    <property type="entry name" value="MFS"/>
    <property type="match status" value="1"/>
</dbReference>
<evidence type="ECO:0000313" key="10">
    <source>
        <dbReference type="Proteomes" id="UP000051955"/>
    </source>
</evidence>
<dbReference type="SUPFAM" id="SSF103473">
    <property type="entry name" value="MFS general substrate transporter"/>
    <property type="match status" value="1"/>
</dbReference>
<dbReference type="GO" id="GO:0022857">
    <property type="term" value="F:transmembrane transporter activity"/>
    <property type="evidence" value="ECO:0007669"/>
    <property type="project" value="InterPro"/>
</dbReference>
<evidence type="ECO:0000313" key="9">
    <source>
        <dbReference type="EMBL" id="KRK96042.1"/>
    </source>
</evidence>
<feature type="transmembrane region" description="Helical" evidence="6">
    <location>
        <begin position="350"/>
        <end position="374"/>
    </location>
</feature>
<feature type="transmembrane region" description="Helical" evidence="6">
    <location>
        <begin position="287"/>
        <end position="309"/>
    </location>
</feature>
<feature type="transmembrane region" description="Helical" evidence="6">
    <location>
        <begin position="321"/>
        <end position="344"/>
    </location>
</feature>
<feature type="transmembrane region" description="Helical" evidence="6">
    <location>
        <begin position="161"/>
        <end position="183"/>
    </location>
</feature>
<keyword evidence="7" id="KW-0732">Signal</keyword>
<feature type="chain" id="PRO_5006407596" evidence="7">
    <location>
        <begin position="21"/>
        <end position="497"/>
    </location>
</feature>
<keyword evidence="4 6" id="KW-1133">Transmembrane helix</keyword>
<keyword evidence="5 6" id="KW-0472">Membrane</keyword>
<dbReference type="Pfam" id="PF07690">
    <property type="entry name" value="MFS_1"/>
    <property type="match status" value="1"/>
</dbReference>
<evidence type="ECO:0000256" key="4">
    <source>
        <dbReference type="ARBA" id="ARBA00022989"/>
    </source>
</evidence>
<protein>
    <submittedName>
        <fullName evidence="9">Major facilitator transporter</fullName>
    </submittedName>
</protein>
<feature type="transmembrane region" description="Helical" evidence="6">
    <location>
        <begin position="74"/>
        <end position="92"/>
    </location>
</feature>
<feature type="transmembrane region" description="Helical" evidence="6">
    <location>
        <begin position="44"/>
        <end position="62"/>
    </location>
</feature>
<dbReference type="STRING" id="1423715.FD25_GL002503"/>
<sequence length="497" mass="53697">MSRNRKILITFALLLSNAMAGLDATIVNTALPAIVSDLHGIQYMGWIVAIFLLGMAVATPLWSKFGERKGNKCAYITATTVFAVGALFQGLASNITWFIIARGIMGLGAGGMSTIPFIIYAQLFENLKRRAQVIGITSASFSTASIIGPLFGGWIVDTFSWHWVFYINLPLALVSVAIVAAFFKSTRERNHQPVDYQGSALMVLGLVSILVGIQLLGTQPIGWTIGLVLIGLALLGWMHRVENRVTDPIVPNRLFQNSKLVIDLIIFAFLWGAFVAFNIYVPMWAQGIMGLSALIGGMTQIPGSIANFIGSELAPSVQPKIGRYWVLALGTLTFLITFIGMSWVAQTASYTFLLVMGAFNGFGIGVCFTTLQVAVQSDVAVNDVPIATSFAYLVRILSQTFMSSIYGVILSKALAAGVQANHGRITMGMLNKLSNSQTASGLPQHLLPAMRTILYQGMHNIMVMALILVLVIVVLIGGLLGRQHKAALLAKRQRKAV</sequence>
<dbReference type="AlphaFoldDB" id="A0A0R1LUG2"/>
<keyword evidence="3 6" id="KW-0812">Transmembrane</keyword>
<gene>
    <name evidence="9" type="ORF">FD25_GL002503</name>
</gene>
<dbReference type="InterPro" id="IPR011701">
    <property type="entry name" value="MFS"/>
</dbReference>
<keyword evidence="10" id="KW-1185">Reference proteome</keyword>
<evidence type="ECO:0000256" key="2">
    <source>
        <dbReference type="ARBA" id="ARBA00022448"/>
    </source>
</evidence>
<dbReference type="RefSeq" id="WP_083484073.1">
    <property type="nucleotide sequence ID" value="NZ_AZDV01000005.1"/>
</dbReference>
<feature type="transmembrane region" description="Helical" evidence="6">
    <location>
        <begin position="98"/>
        <end position="121"/>
    </location>
</feature>
<evidence type="ECO:0000256" key="6">
    <source>
        <dbReference type="SAM" id="Phobius"/>
    </source>
</evidence>
<accession>A0A0R1LUG2</accession>
<dbReference type="EMBL" id="AZDV01000005">
    <property type="protein sequence ID" value="KRK96042.1"/>
    <property type="molecule type" value="Genomic_DNA"/>
</dbReference>
<name>A0A0R1LUG2_9LACO</name>
<comment type="subcellular location">
    <subcellularLocation>
        <location evidence="1">Cell membrane</location>
        <topology evidence="1">Multi-pass membrane protein</topology>
    </subcellularLocation>
</comment>
<feature type="transmembrane region" description="Helical" evidence="6">
    <location>
        <begin position="260"/>
        <end position="281"/>
    </location>
</feature>
<dbReference type="OrthoDB" id="9816041at2"/>
<evidence type="ECO:0000256" key="7">
    <source>
        <dbReference type="SAM" id="SignalP"/>
    </source>
</evidence>
<dbReference type="InterPro" id="IPR020846">
    <property type="entry name" value="MFS_dom"/>
</dbReference>
<comment type="caution">
    <text evidence="9">The sequence shown here is derived from an EMBL/GenBank/DDBJ whole genome shotgun (WGS) entry which is preliminary data.</text>
</comment>
<evidence type="ECO:0000259" key="8">
    <source>
        <dbReference type="PROSITE" id="PS50850"/>
    </source>
</evidence>
<dbReference type="PATRIC" id="fig|1423715.3.peg.2584"/>
<dbReference type="InterPro" id="IPR036259">
    <property type="entry name" value="MFS_trans_sf"/>
</dbReference>
<dbReference type="Proteomes" id="UP000051955">
    <property type="component" value="Unassembled WGS sequence"/>
</dbReference>
<dbReference type="Gene3D" id="1.20.1250.20">
    <property type="entry name" value="MFS general substrate transporter like domains"/>
    <property type="match status" value="1"/>
</dbReference>
<evidence type="ECO:0000256" key="3">
    <source>
        <dbReference type="ARBA" id="ARBA00022692"/>
    </source>
</evidence>
<feature type="transmembrane region" description="Helical" evidence="6">
    <location>
        <begin position="221"/>
        <end position="239"/>
    </location>
</feature>
<feature type="transmembrane region" description="Helical" evidence="6">
    <location>
        <begin position="461"/>
        <end position="481"/>
    </location>
</feature>
<dbReference type="PANTHER" id="PTHR23501:SF191">
    <property type="entry name" value="VACUOLAR BASIC AMINO ACID TRANSPORTER 4"/>
    <property type="match status" value="1"/>
</dbReference>
<feature type="transmembrane region" description="Helical" evidence="6">
    <location>
        <begin position="195"/>
        <end position="215"/>
    </location>
</feature>
<organism evidence="9 10">
    <name type="scientific">Levilactobacillus acidifarinae DSM 19394 = JCM 15949</name>
    <dbReference type="NCBI Taxonomy" id="1423715"/>
    <lineage>
        <taxon>Bacteria</taxon>
        <taxon>Bacillati</taxon>
        <taxon>Bacillota</taxon>
        <taxon>Bacilli</taxon>
        <taxon>Lactobacillales</taxon>
        <taxon>Lactobacillaceae</taxon>
        <taxon>Levilactobacillus</taxon>
    </lineage>
</organism>
<reference evidence="9 10" key="1">
    <citation type="journal article" date="2015" name="Genome Announc.">
        <title>Expanding the biotechnology potential of lactobacilli through comparative genomics of 213 strains and associated genera.</title>
        <authorList>
            <person name="Sun Z."/>
            <person name="Harris H.M."/>
            <person name="McCann A."/>
            <person name="Guo C."/>
            <person name="Argimon S."/>
            <person name="Zhang W."/>
            <person name="Yang X."/>
            <person name="Jeffery I.B."/>
            <person name="Cooney J.C."/>
            <person name="Kagawa T.F."/>
            <person name="Liu W."/>
            <person name="Song Y."/>
            <person name="Salvetti E."/>
            <person name="Wrobel A."/>
            <person name="Rasinkangas P."/>
            <person name="Parkhill J."/>
            <person name="Rea M.C."/>
            <person name="O'Sullivan O."/>
            <person name="Ritari J."/>
            <person name="Douillard F.P."/>
            <person name="Paul Ross R."/>
            <person name="Yang R."/>
            <person name="Briner A.E."/>
            <person name="Felis G.E."/>
            <person name="de Vos W.M."/>
            <person name="Barrangou R."/>
            <person name="Klaenhammer T.R."/>
            <person name="Caufield P.W."/>
            <person name="Cui Y."/>
            <person name="Zhang H."/>
            <person name="O'Toole P.W."/>
        </authorList>
    </citation>
    <scope>NUCLEOTIDE SEQUENCE [LARGE SCALE GENOMIC DNA]</scope>
    <source>
        <strain evidence="9 10">DSM 19394</strain>
    </source>
</reference>
<keyword evidence="2" id="KW-0813">Transport</keyword>
<evidence type="ECO:0000256" key="5">
    <source>
        <dbReference type="ARBA" id="ARBA00023136"/>
    </source>
</evidence>
<feature type="signal peptide" evidence="7">
    <location>
        <begin position="1"/>
        <end position="20"/>
    </location>
</feature>